<dbReference type="Gene3D" id="3.30.70.2970">
    <property type="entry name" value="Protein of unknown function (DUF541), domain 2"/>
    <property type="match status" value="1"/>
</dbReference>
<dbReference type="HOGENOM" id="CLU_101807_0_0_0"/>
<sequence>MRRMILLIGFCIFVLGLTSLYAEEKDYDITRISITLEERKELMPDILSMTVGVNANAAKETEVINMLGSIDKAIRVLNLNYKGGSYSVYKNCWWEKDKRKCSGYKGELGYSFELKDSKEQNKILEVIDEFKEKYGEKLNYTVSHPQWLISEKKAKETENELKLEIIDTAVNFAKKAGEKLGRKCSISNINYDVRRPIWEPPVFYKTAPMMEKAMIEAPEPKKEDKVVNVKASVGLVCK</sequence>
<dbReference type="eggNOG" id="COG2968">
    <property type="taxonomic scope" value="Bacteria"/>
</dbReference>
<dbReference type="AlphaFoldDB" id="B5YI73"/>
<dbReference type="STRING" id="289376.THEYE_A1914"/>
<dbReference type="InterPro" id="IPR007497">
    <property type="entry name" value="SIMPL/DUF541"/>
</dbReference>
<keyword evidence="2" id="KW-1185">Reference proteome</keyword>
<reference evidence="1 2" key="2">
    <citation type="journal article" date="2015" name="Genome Announc.">
        <title>Genome Sequence of the Sulfate-Reducing Thermophilic Bacterium Thermodesulfovibrio yellowstonii Strain DSM 11347T (Phylum Nitrospirae).</title>
        <authorList>
            <person name="Bhatnagar S."/>
            <person name="Badger J.H."/>
            <person name="Madupu R."/>
            <person name="Khouri H.M."/>
            <person name="O'Connor E.M."/>
            <person name="Robb F.T."/>
            <person name="Ward N.L."/>
            <person name="Eisen J.A."/>
        </authorList>
    </citation>
    <scope>NUCLEOTIDE SEQUENCE [LARGE SCALE GENOMIC DNA]</scope>
    <source>
        <strain evidence="2">ATCC 51303 / DSM 11347 / YP87</strain>
    </source>
</reference>
<gene>
    <name evidence="1" type="ordered locus">THEYE_A1914</name>
</gene>
<reference evidence="2" key="1">
    <citation type="submission" date="2008-08" db="EMBL/GenBank/DDBJ databases">
        <title>The complete genome sequence of Thermodesulfovibrio yellowstonii strain ATCC 51303 / DSM 11347 / YP87.</title>
        <authorList>
            <person name="Dodson R.J."/>
            <person name="Durkin A.S."/>
            <person name="Wu M."/>
            <person name="Eisen J."/>
            <person name="Sutton G."/>
        </authorList>
    </citation>
    <scope>NUCLEOTIDE SEQUENCE [LARGE SCALE GENOMIC DNA]</scope>
    <source>
        <strain evidence="2">ATCC 51303 / DSM 11347 / YP87</strain>
    </source>
</reference>
<dbReference type="PATRIC" id="fig|289376.4.peg.1870"/>
<evidence type="ECO:0000313" key="1">
    <source>
        <dbReference type="EMBL" id="ACI21874.1"/>
    </source>
</evidence>
<accession>B5YI73</accession>
<dbReference type="EnsemblBacteria" id="ACI21874">
    <property type="protein sequence ID" value="ACI21874"/>
    <property type="gene ID" value="THEYE_A1914"/>
</dbReference>
<dbReference type="RefSeq" id="WP_012546574.1">
    <property type="nucleotide sequence ID" value="NC_011296.1"/>
</dbReference>
<proteinExistence type="predicted"/>
<dbReference type="Pfam" id="PF04402">
    <property type="entry name" value="SIMPL"/>
    <property type="match status" value="1"/>
</dbReference>
<protein>
    <recommendedName>
        <fullName evidence="3">DUF541 domain-containing protein</fullName>
    </recommendedName>
</protein>
<organism evidence="1 2">
    <name type="scientific">Thermodesulfovibrio yellowstonii (strain ATCC 51303 / DSM 11347 / YP87)</name>
    <dbReference type="NCBI Taxonomy" id="289376"/>
    <lineage>
        <taxon>Bacteria</taxon>
        <taxon>Pseudomonadati</taxon>
        <taxon>Nitrospirota</taxon>
        <taxon>Thermodesulfovibrionia</taxon>
        <taxon>Thermodesulfovibrionales</taxon>
        <taxon>Thermodesulfovibrionaceae</taxon>
        <taxon>Thermodesulfovibrio</taxon>
    </lineage>
</organism>
<dbReference type="Gene3D" id="3.30.110.170">
    <property type="entry name" value="Protein of unknown function (DUF541), domain 1"/>
    <property type="match status" value="1"/>
</dbReference>
<dbReference type="InParanoid" id="B5YI73"/>
<dbReference type="KEGG" id="tye:THEYE_A1914"/>
<dbReference type="Proteomes" id="UP000000718">
    <property type="component" value="Chromosome"/>
</dbReference>
<name>B5YI73_THEYD</name>
<evidence type="ECO:0000313" key="2">
    <source>
        <dbReference type="Proteomes" id="UP000000718"/>
    </source>
</evidence>
<dbReference type="EMBL" id="CP001147">
    <property type="protein sequence ID" value="ACI21874.1"/>
    <property type="molecule type" value="Genomic_DNA"/>
</dbReference>
<evidence type="ECO:0008006" key="3">
    <source>
        <dbReference type="Google" id="ProtNLM"/>
    </source>
</evidence>
<dbReference type="OrthoDB" id="9794308at2"/>